<dbReference type="InterPro" id="IPR036188">
    <property type="entry name" value="FAD/NAD-bd_sf"/>
</dbReference>
<evidence type="ECO:0000313" key="4">
    <source>
        <dbReference type="Proteomes" id="UP000258309"/>
    </source>
</evidence>
<dbReference type="SUPFAM" id="SSF51905">
    <property type="entry name" value="FAD/NAD(P)-binding domain"/>
    <property type="match status" value="1"/>
</dbReference>
<sequence>MAATSNYRPRKKVAIIGSGCAGIGALWVLNRTPHDVYIYEAADRLGGNTNSVEFRQGRYKTLVDAGFTVLNAATSPNFLAFLNAIGQPTVPTEMAFSVSKDNGSSEWAGISLASVFAQRKNILSLRMWRMIFDIIRFKQLAFDLITKEYGSEDRLSWSGVLRPEQGESVECFLEKEGYSDAFRDDYLLPMTAALWNTTPDKCLLDFPIVTLVRFLWNYHLLSPVGTRPEWRTLKNGSKSYIDKVMHGFPSNHIFLNTPVKSISNDDEGRVRLHLCNGKTEVYDHVIIATHGDQAYNLIVEDSSQEERAILSGFRTTKNTAVLHSDISLMPKLQTTWTSCNYLTESSATSNRMDGICLTYNMNILQQIPKEIFGDVLLTLNPLHPPDPCKIQGQYVYKRHLHNYIAIRSQKLLPRIQNTRGISYCGAWTKHGFQEDAFSSGLKVAQDHLSAALPFRLRDSASSRENKPVPGLIDLLLRICVLLVLSFMDILQAIGDSRSLKRPSKLKAKEVQWNGNPGFKVMQNSDI</sequence>
<evidence type="ECO:0000256" key="1">
    <source>
        <dbReference type="SAM" id="Phobius"/>
    </source>
</evidence>
<dbReference type="InterPro" id="IPR002937">
    <property type="entry name" value="Amino_oxidase"/>
</dbReference>
<name>A0A3E2H9F8_SCYLI</name>
<keyword evidence="4" id="KW-1185">Reference proteome</keyword>
<dbReference type="OMA" id="RAWASWN"/>
<dbReference type="PANTHER" id="PTHR42923:SF17">
    <property type="entry name" value="AMINE OXIDASE DOMAIN-CONTAINING PROTEIN"/>
    <property type="match status" value="1"/>
</dbReference>
<evidence type="ECO:0000259" key="2">
    <source>
        <dbReference type="Pfam" id="PF01593"/>
    </source>
</evidence>
<keyword evidence="1" id="KW-1133">Transmembrane helix</keyword>
<keyword evidence="1" id="KW-0812">Transmembrane</keyword>
<organism evidence="3 4">
    <name type="scientific">Scytalidium lignicola</name>
    <name type="common">Hyphomycete</name>
    <dbReference type="NCBI Taxonomy" id="5539"/>
    <lineage>
        <taxon>Eukaryota</taxon>
        <taxon>Fungi</taxon>
        <taxon>Dikarya</taxon>
        <taxon>Ascomycota</taxon>
        <taxon>Pezizomycotina</taxon>
        <taxon>Leotiomycetes</taxon>
        <taxon>Leotiomycetes incertae sedis</taxon>
        <taxon>Scytalidium</taxon>
    </lineage>
</organism>
<dbReference type="Pfam" id="PF01593">
    <property type="entry name" value="Amino_oxidase"/>
    <property type="match status" value="1"/>
</dbReference>
<evidence type="ECO:0000313" key="3">
    <source>
        <dbReference type="EMBL" id="RFU29763.1"/>
    </source>
</evidence>
<dbReference type="STRING" id="5539.A0A3E2H9F8"/>
<comment type="caution">
    <text evidence="3">The sequence shown here is derived from an EMBL/GenBank/DDBJ whole genome shotgun (WGS) entry which is preliminary data.</text>
</comment>
<accession>A0A3E2H9F8</accession>
<feature type="non-terminal residue" evidence="3">
    <location>
        <position position="1"/>
    </location>
</feature>
<dbReference type="InterPro" id="IPR050464">
    <property type="entry name" value="Zeta_carotene_desat/Oxidored"/>
</dbReference>
<dbReference type="OrthoDB" id="5977668at2759"/>
<reference evidence="3 4" key="1">
    <citation type="submission" date="2018-05" db="EMBL/GenBank/DDBJ databases">
        <title>Draft genome sequence of Scytalidium lignicola DSM 105466, a ubiquitous saprotrophic fungus.</title>
        <authorList>
            <person name="Buettner E."/>
            <person name="Gebauer A.M."/>
            <person name="Hofrichter M."/>
            <person name="Liers C."/>
            <person name="Kellner H."/>
        </authorList>
    </citation>
    <scope>NUCLEOTIDE SEQUENCE [LARGE SCALE GENOMIC DNA]</scope>
    <source>
        <strain evidence="3 4">DSM 105466</strain>
    </source>
</reference>
<dbReference type="EMBL" id="NCSJ02000118">
    <property type="protein sequence ID" value="RFU29763.1"/>
    <property type="molecule type" value="Genomic_DNA"/>
</dbReference>
<feature type="transmembrane region" description="Helical" evidence="1">
    <location>
        <begin position="12"/>
        <end position="29"/>
    </location>
</feature>
<proteinExistence type="predicted"/>
<dbReference type="GO" id="GO:0016491">
    <property type="term" value="F:oxidoreductase activity"/>
    <property type="evidence" value="ECO:0007669"/>
    <property type="project" value="InterPro"/>
</dbReference>
<protein>
    <recommendedName>
        <fullName evidence="2">Amine oxidase domain-containing protein</fullName>
    </recommendedName>
</protein>
<dbReference type="Gene3D" id="3.50.50.60">
    <property type="entry name" value="FAD/NAD(P)-binding domain"/>
    <property type="match status" value="1"/>
</dbReference>
<dbReference type="AlphaFoldDB" id="A0A3E2H9F8"/>
<dbReference type="Proteomes" id="UP000258309">
    <property type="component" value="Unassembled WGS sequence"/>
</dbReference>
<keyword evidence="1" id="KW-0472">Membrane</keyword>
<feature type="non-terminal residue" evidence="3">
    <location>
        <position position="526"/>
    </location>
</feature>
<gene>
    <name evidence="3" type="ORF">B7463_g6580</name>
</gene>
<feature type="domain" description="Amine oxidase" evidence="2">
    <location>
        <begin position="22"/>
        <end position="446"/>
    </location>
</feature>
<dbReference type="PANTHER" id="PTHR42923">
    <property type="entry name" value="PROTOPORPHYRINOGEN OXIDASE"/>
    <property type="match status" value="1"/>
</dbReference>